<sequence length="356" mass="40381">MDFSLHHRHEVNDERPSSAHNHRSMSEPSPREEGYVYNASSSNTLFELTTLGPVDRTVHNAHSNPIRESTSENSYFYDPYPPVQYLDPHLLPPSSVSPYEDNTTYSSAPSFFTHEPSMLTQGHEYGNTGPVQQWPTPIDFGFSDPSQGIQHSSTLHPPHYSPQYSSQYRGMAQSYTQDAYQSPHLSLSLASTGSAELSIDDSSVPSPRRLRPSPRRAESPILGTQATQALKNSRRGRTVSPSSSGNAATAVAAAVKRTVAWTKEEEDRLQQLVDRGVKWNNITQEFPNRSAGAIKKHYYADMKSQHWTEMEDTMLKRIHQQEEEQKWKRIAEQMGKPQRVCERRIRELDKKKSLND</sequence>
<dbReference type="AlphaFoldDB" id="A0A060TBN0"/>
<dbReference type="Pfam" id="PF00249">
    <property type="entry name" value="Myb_DNA-binding"/>
    <property type="match status" value="1"/>
</dbReference>
<reference evidence="4" key="1">
    <citation type="submission" date="2014-02" db="EMBL/GenBank/DDBJ databases">
        <authorList>
            <person name="Genoscope - CEA"/>
        </authorList>
    </citation>
    <scope>NUCLEOTIDE SEQUENCE</scope>
    <source>
        <strain evidence="4">LS3</strain>
    </source>
</reference>
<dbReference type="SMART" id="SM00717">
    <property type="entry name" value="SANT"/>
    <property type="match status" value="2"/>
</dbReference>
<dbReference type="SUPFAM" id="SSF46689">
    <property type="entry name" value="Homeodomain-like"/>
    <property type="match status" value="1"/>
</dbReference>
<dbReference type="PROSITE" id="PS51294">
    <property type="entry name" value="HTH_MYB"/>
    <property type="match status" value="1"/>
</dbReference>
<proteinExistence type="predicted"/>
<dbReference type="EMBL" id="HG937692">
    <property type="protein sequence ID" value="CDP36287.1"/>
    <property type="molecule type" value="Genomic_DNA"/>
</dbReference>
<organism evidence="4">
    <name type="scientific">Blastobotrys adeninivorans</name>
    <name type="common">Yeast</name>
    <name type="synonym">Arxula adeninivorans</name>
    <dbReference type="NCBI Taxonomy" id="409370"/>
    <lineage>
        <taxon>Eukaryota</taxon>
        <taxon>Fungi</taxon>
        <taxon>Dikarya</taxon>
        <taxon>Ascomycota</taxon>
        <taxon>Saccharomycotina</taxon>
        <taxon>Dipodascomycetes</taxon>
        <taxon>Dipodascales</taxon>
        <taxon>Trichomonascaceae</taxon>
        <taxon>Blastobotrys</taxon>
    </lineage>
</organism>
<evidence type="ECO:0000256" key="1">
    <source>
        <dbReference type="SAM" id="MobiDB-lite"/>
    </source>
</evidence>
<accession>A0A060TBN0</accession>
<feature type="region of interest" description="Disordered" evidence="1">
    <location>
        <begin position="1"/>
        <end position="36"/>
    </location>
</feature>
<evidence type="ECO:0000259" key="2">
    <source>
        <dbReference type="PROSITE" id="PS50090"/>
    </source>
</evidence>
<feature type="compositionally biased region" description="Polar residues" evidence="1">
    <location>
        <begin position="94"/>
        <end position="110"/>
    </location>
</feature>
<dbReference type="InterPro" id="IPR009057">
    <property type="entry name" value="Homeodomain-like_sf"/>
</dbReference>
<reference evidence="4" key="2">
    <citation type="submission" date="2014-06" db="EMBL/GenBank/DDBJ databases">
        <title>The complete genome of Blastobotrys (Arxula) adeninivorans LS3 - a yeast of biotechnological interest.</title>
        <authorList>
            <person name="Kunze G."/>
            <person name="Gaillardin C."/>
            <person name="Czernicka M."/>
            <person name="Durrens P."/>
            <person name="Martin T."/>
            <person name="Boer E."/>
            <person name="Gabaldon T."/>
            <person name="Cruz J."/>
            <person name="Talla E."/>
            <person name="Marck C."/>
            <person name="Goffeau A."/>
            <person name="Barbe V."/>
            <person name="Baret P."/>
            <person name="Baronian K."/>
            <person name="Beier S."/>
            <person name="Bleykasten C."/>
            <person name="Bode R."/>
            <person name="Casaregola S."/>
            <person name="Despons L."/>
            <person name="Fairhead C."/>
            <person name="Giersberg M."/>
            <person name="Gierski P."/>
            <person name="Hahnel U."/>
            <person name="Hartmann A."/>
            <person name="Jankowska D."/>
            <person name="Jubin C."/>
            <person name="Jung P."/>
            <person name="Lafontaine I."/>
            <person name="Leh-Louis V."/>
            <person name="Lemaire M."/>
            <person name="Marcet-Houben M."/>
            <person name="Mascher M."/>
            <person name="Morel G."/>
            <person name="Richard G.-F."/>
            <person name="Riechen J."/>
            <person name="Sacerdot C."/>
            <person name="Sarkar A."/>
            <person name="Savel G."/>
            <person name="Schacherer J."/>
            <person name="Sherman D."/>
            <person name="Straub M.-L."/>
            <person name="Stein N."/>
            <person name="Thierry A."/>
            <person name="Trautwein-Schult A."/>
            <person name="Westhof E."/>
            <person name="Worch S."/>
            <person name="Dujon B."/>
            <person name="Souciet J.-L."/>
            <person name="Wincker P."/>
            <person name="Scholz U."/>
            <person name="Neuveglise N."/>
        </authorList>
    </citation>
    <scope>NUCLEOTIDE SEQUENCE</scope>
    <source>
        <strain evidence="4">LS3</strain>
    </source>
</reference>
<feature type="domain" description="HTH myb-type" evidence="3">
    <location>
        <begin position="256"/>
        <end position="306"/>
    </location>
</feature>
<protein>
    <submittedName>
        <fullName evidence="4">ARAD1B09504p</fullName>
    </submittedName>
</protein>
<feature type="domain" description="Myb-like" evidence="2">
    <location>
        <begin position="261"/>
        <end position="302"/>
    </location>
</feature>
<feature type="domain" description="Myb-like" evidence="2">
    <location>
        <begin position="307"/>
        <end position="349"/>
    </location>
</feature>
<dbReference type="CDD" id="cd00167">
    <property type="entry name" value="SANT"/>
    <property type="match status" value="2"/>
</dbReference>
<feature type="compositionally biased region" description="Polar residues" evidence="1">
    <location>
        <begin position="144"/>
        <end position="155"/>
    </location>
</feature>
<feature type="region of interest" description="Disordered" evidence="1">
    <location>
        <begin position="194"/>
        <end position="223"/>
    </location>
</feature>
<dbReference type="Gene3D" id="1.10.10.60">
    <property type="entry name" value="Homeodomain-like"/>
    <property type="match status" value="2"/>
</dbReference>
<feature type="region of interest" description="Disordered" evidence="1">
    <location>
        <begin position="88"/>
        <end position="165"/>
    </location>
</feature>
<evidence type="ECO:0000259" key="3">
    <source>
        <dbReference type="PROSITE" id="PS51294"/>
    </source>
</evidence>
<evidence type="ECO:0000313" key="4">
    <source>
        <dbReference type="EMBL" id="CDP36287.1"/>
    </source>
</evidence>
<dbReference type="InterPro" id="IPR001005">
    <property type="entry name" value="SANT/Myb"/>
</dbReference>
<gene>
    <name evidence="4" type="ORF">GNLVRS02_ARAD1B09504g</name>
</gene>
<dbReference type="InterPro" id="IPR017930">
    <property type="entry name" value="Myb_dom"/>
</dbReference>
<dbReference type="PROSITE" id="PS50090">
    <property type="entry name" value="MYB_LIKE"/>
    <property type="match status" value="2"/>
</dbReference>
<name>A0A060TBN0_BLAAD</name>